<dbReference type="PANTHER" id="PTHR34598:SF3">
    <property type="entry name" value="OXIDOREDUCTASE AN1597"/>
    <property type="match status" value="1"/>
</dbReference>
<proteinExistence type="inferred from homology"/>
<evidence type="ECO:0000256" key="1">
    <source>
        <dbReference type="ARBA" id="ARBA00023604"/>
    </source>
</evidence>
<dbReference type="InterPro" id="IPR044053">
    <property type="entry name" value="AsaB-like"/>
</dbReference>
<comment type="similarity">
    <text evidence="1">Belongs to the asaB hydroxylase/desaturase family.</text>
</comment>
<dbReference type="VEuPathDB" id="FungiDB:ATEG_06225"/>
<gene>
    <name evidence="2" type="ORF">ATEIFO6365_0007060300</name>
</gene>
<dbReference type="PANTHER" id="PTHR34598">
    <property type="entry name" value="BLL6449 PROTEIN"/>
    <property type="match status" value="1"/>
</dbReference>
<keyword evidence="3" id="KW-1185">Reference proteome</keyword>
<name>A0A5M3Z6M4_ASPTE</name>
<dbReference type="EMBL" id="BLJY01000007">
    <property type="protein sequence ID" value="GFF18054.1"/>
    <property type="molecule type" value="Genomic_DNA"/>
</dbReference>
<comment type="caution">
    <text evidence="2">The sequence shown here is derived from an EMBL/GenBank/DDBJ whole genome shotgun (WGS) entry which is preliminary data.</text>
</comment>
<organism evidence="2 3">
    <name type="scientific">Aspergillus terreus</name>
    <dbReference type="NCBI Taxonomy" id="33178"/>
    <lineage>
        <taxon>Eukaryota</taxon>
        <taxon>Fungi</taxon>
        <taxon>Dikarya</taxon>
        <taxon>Ascomycota</taxon>
        <taxon>Pezizomycotina</taxon>
        <taxon>Eurotiomycetes</taxon>
        <taxon>Eurotiomycetidae</taxon>
        <taxon>Eurotiales</taxon>
        <taxon>Aspergillaceae</taxon>
        <taxon>Aspergillus</taxon>
        <taxon>Aspergillus subgen. Circumdati</taxon>
    </lineage>
</organism>
<sequence length="291" mass="33226">MTRATVTTTLNYHIPNGCTEINLGTAEMMRLEPDTHQVEIEDIRGQESEFNLDTHGFALYSHVSKYIPPEDESTIRNEIYAETAEMLKEITGATRVHVFSHLLRRADSKDMAKWAASTTSKRVADAVPPARVVHIDQSESGAHTILRQNLGEEADRLQKTRWALINVWRPLEPIRRDPLALCDARTADDKDLVCLVARLPAEPTGDNKYNDLTKGRVFDMYRVLYSEHHRWYYASNMVPEEVLLLKIFDSKDDVAKRTPHSAFEDPSLDPTAGTRKSMEIRCLVFWEDTEA</sequence>
<dbReference type="GO" id="GO:0016491">
    <property type="term" value="F:oxidoreductase activity"/>
    <property type="evidence" value="ECO:0007669"/>
    <property type="project" value="InterPro"/>
</dbReference>
<dbReference type="Proteomes" id="UP000452235">
    <property type="component" value="Unassembled WGS sequence"/>
</dbReference>
<dbReference type="AlphaFoldDB" id="A0A5M3Z6M4"/>
<dbReference type="NCBIfam" id="NF041278">
    <property type="entry name" value="CmcJ_NvfI_EfuI"/>
    <property type="match status" value="1"/>
</dbReference>
<reference evidence="2 3" key="1">
    <citation type="submission" date="2020-01" db="EMBL/GenBank/DDBJ databases">
        <title>Aspergillus terreus IFO 6365 whole genome shotgun sequence.</title>
        <authorList>
            <person name="Kanamasa S."/>
            <person name="Takahashi H."/>
        </authorList>
    </citation>
    <scope>NUCLEOTIDE SEQUENCE [LARGE SCALE GENOMIC DNA]</scope>
    <source>
        <strain evidence="2 3">IFO 6365</strain>
    </source>
</reference>
<dbReference type="OrthoDB" id="412788at2759"/>
<evidence type="ECO:0000313" key="2">
    <source>
        <dbReference type="EMBL" id="GFF18054.1"/>
    </source>
</evidence>
<protein>
    <submittedName>
        <fullName evidence="2">GA4 desaturase family protein</fullName>
    </submittedName>
</protein>
<evidence type="ECO:0000313" key="3">
    <source>
        <dbReference type="Proteomes" id="UP000452235"/>
    </source>
</evidence>
<accession>A0A5M3Z6M4</accession>